<dbReference type="OrthoDB" id="377733at2759"/>
<comment type="subcellular location">
    <subcellularLocation>
        <location evidence="1">Membrane</location>
        <topology evidence="1">Multi-pass membrane protein</topology>
    </subcellularLocation>
</comment>
<feature type="transmembrane region" description="Helical" evidence="7">
    <location>
        <begin position="315"/>
        <end position="335"/>
    </location>
</feature>
<dbReference type="InterPro" id="IPR023214">
    <property type="entry name" value="HAD_sf"/>
</dbReference>
<dbReference type="InterPro" id="IPR032630">
    <property type="entry name" value="P_typ_ATPase_c"/>
</dbReference>
<keyword evidence="10" id="KW-1185">Reference proteome</keyword>
<dbReference type="InterPro" id="IPR036412">
    <property type="entry name" value="HAD-like_sf"/>
</dbReference>
<dbReference type="SUPFAM" id="SSF56784">
    <property type="entry name" value="HAD-like"/>
    <property type="match status" value="1"/>
</dbReference>
<feature type="transmembrane region" description="Helical" evidence="7">
    <location>
        <begin position="414"/>
        <end position="433"/>
    </location>
</feature>
<evidence type="ECO:0000256" key="7">
    <source>
        <dbReference type="SAM" id="Phobius"/>
    </source>
</evidence>
<dbReference type="PANTHER" id="PTHR24092">
    <property type="entry name" value="PROBABLE PHOSPHOLIPID-TRANSPORTING ATPASE"/>
    <property type="match status" value="1"/>
</dbReference>
<dbReference type="GO" id="GO:0045332">
    <property type="term" value="P:phospholipid translocation"/>
    <property type="evidence" value="ECO:0007669"/>
    <property type="project" value="TreeGrafter"/>
</dbReference>
<dbReference type="AlphaFoldDB" id="D8M7R8"/>
<evidence type="ECO:0000256" key="3">
    <source>
        <dbReference type="ARBA" id="ARBA00022723"/>
    </source>
</evidence>
<dbReference type="EMBL" id="FN668672">
    <property type="protein sequence ID" value="CBK24107.2"/>
    <property type="molecule type" value="Genomic_DNA"/>
</dbReference>
<dbReference type="GO" id="GO:0005886">
    <property type="term" value="C:plasma membrane"/>
    <property type="evidence" value="ECO:0007669"/>
    <property type="project" value="TreeGrafter"/>
</dbReference>
<evidence type="ECO:0000256" key="5">
    <source>
        <dbReference type="ARBA" id="ARBA00022989"/>
    </source>
</evidence>
<evidence type="ECO:0000256" key="4">
    <source>
        <dbReference type="ARBA" id="ARBA00022842"/>
    </source>
</evidence>
<dbReference type="GO" id="GO:0046872">
    <property type="term" value="F:metal ion binding"/>
    <property type="evidence" value="ECO:0007669"/>
    <property type="project" value="UniProtKB-KW"/>
</dbReference>
<dbReference type="Gene3D" id="3.40.50.1000">
    <property type="entry name" value="HAD superfamily/HAD-like"/>
    <property type="match status" value="1"/>
</dbReference>
<keyword evidence="2 7" id="KW-0812">Transmembrane</keyword>
<feature type="transmembrane region" description="Helical" evidence="7">
    <location>
        <begin position="273"/>
        <end position="294"/>
    </location>
</feature>
<gene>
    <name evidence="9" type="ORF">GSBLH_T00006729001</name>
</gene>
<proteinExistence type="predicted"/>
<name>D8M7R8_BLAHO</name>
<protein>
    <recommendedName>
        <fullName evidence="8">P-type ATPase C-terminal domain-containing protein</fullName>
    </recommendedName>
</protein>
<feature type="transmembrane region" description="Helical" evidence="7">
    <location>
        <begin position="381"/>
        <end position="408"/>
    </location>
</feature>
<keyword evidence="5 7" id="KW-1133">Transmembrane helix</keyword>
<feature type="transmembrane region" description="Helical" evidence="7">
    <location>
        <begin position="355"/>
        <end position="374"/>
    </location>
</feature>
<reference evidence="9" key="1">
    <citation type="submission" date="2010-02" db="EMBL/GenBank/DDBJ databases">
        <title>Sequencing and annotation of the Blastocystis hominis genome.</title>
        <authorList>
            <person name="Wincker P."/>
        </authorList>
    </citation>
    <scope>NUCLEOTIDE SEQUENCE</scope>
    <source>
        <strain evidence="9">Singapore isolate B</strain>
    </source>
</reference>
<accession>D8M7R8</accession>
<dbReference type="SUPFAM" id="SSF81665">
    <property type="entry name" value="Calcium ATPase, transmembrane domain M"/>
    <property type="match status" value="1"/>
</dbReference>
<organism evidence="9">
    <name type="scientific">Blastocystis hominis</name>
    <dbReference type="NCBI Taxonomy" id="12968"/>
    <lineage>
        <taxon>Eukaryota</taxon>
        <taxon>Sar</taxon>
        <taxon>Stramenopiles</taxon>
        <taxon>Bigyra</taxon>
        <taxon>Opalozoa</taxon>
        <taxon>Opalinata</taxon>
        <taxon>Blastocystidae</taxon>
        <taxon>Blastocystis</taxon>
    </lineage>
</organism>
<evidence type="ECO:0000259" key="8">
    <source>
        <dbReference type="Pfam" id="PF16212"/>
    </source>
</evidence>
<dbReference type="GeneID" id="24922853"/>
<evidence type="ECO:0000313" key="10">
    <source>
        <dbReference type="Proteomes" id="UP000008312"/>
    </source>
</evidence>
<keyword evidence="4" id="KW-0460">Magnesium</keyword>
<evidence type="ECO:0000256" key="2">
    <source>
        <dbReference type="ARBA" id="ARBA00022692"/>
    </source>
</evidence>
<feature type="transmembrane region" description="Helical" evidence="7">
    <location>
        <begin position="232"/>
        <end position="253"/>
    </location>
</feature>
<evidence type="ECO:0000256" key="6">
    <source>
        <dbReference type="ARBA" id="ARBA00023136"/>
    </source>
</evidence>
<keyword evidence="3" id="KW-0479">Metal-binding</keyword>
<dbReference type="OMA" id="MTHINIV"/>
<feature type="domain" description="P-type ATPase C-terminal" evidence="8">
    <location>
        <begin position="202"/>
        <end position="431"/>
    </location>
</feature>
<dbReference type="Pfam" id="PF16212">
    <property type="entry name" value="PhoLip_ATPase_C"/>
    <property type="match status" value="1"/>
</dbReference>
<evidence type="ECO:0000313" key="9">
    <source>
        <dbReference type="EMBL" id="CBK24107.2"/>
    </source>
</evidence>
<keyword evidence="6 7" id="KW-0472">Membrane</keyword>
<dbReference type="InParanoid" id="D8M7R8"/>
<dbReference type="InterPro" id="IPR023298">
    <property type="entry name" value="ATPase_P-typ_TM_dom_sf"/>
</dbReference>
<evidence type="ECO:0000256" key="1">
    <source>
        <dbReference type="ARBA" id="ARBA00004141"/>
    </source>
</evidence>
<sequence length="450" mass="50021">MSHSSANSSSPPIEIQEALEKPLQIQGALAIRDNLVPNVYLSIRRLQAAGIRFWILTGDKASTAESIAVSAGVIDINKELVHLSIDTRNELPFQERIVPKLEELQSRSESPSLLIDGNLIDEVFQQDNESITSLFLKCLCDAPSVIIARMRKDQKQLISQSLKEYGRKKGKQIVHVLCVGDGANDMGMIRESDGKEGLQAFNNADVSIPSFQAMTKLLFVHGKSNENRLQVLVLYFLYKNTLLSILTLILSYLSMFSGIKLMPSWGVDFFNTYFTSVPILTIAAIDFFSDKELLARIPQLYQPSWFEPPLNTKNFIINIIVSIGEGFVIIGFLLLFSGLNGMGDVSKNMSISSSYLGVLAFTILVLVTNIEIFFISSAYSILLIIFDVVSVLLWFLTLAVTSGIAFFPAESEDLYGSFLVIVVDHSVYHITLFDRPLHEDRASESVVSIT</sequence>
<dbReference type="GO" id="GO:0140326">
    <property type="term" value="F:ATPase-coupled intramembrane lipid transporter activity"/>
    <property type="evidence" value="ECO:0007669"/>
    <property type="project" value="TreeGrafter"/>
</dbReference>
<dbReference type="RefSeq" id="XP_012898155.1">
    <property type="nucleotide sequence ID" value="XM_013042701.1"/>
</dbReference>
<dbReference type="Proteomes" id="UP000008312">
    <property type="component" value="Unassembled WGS sequence"/>
</dbReference>